<proteinExistence type="predicted"/>
<evidence type="ECO:0000313" key="2">
    <source>
        <dbReference type="Proteomes" id="UP000223363"/>
    </source>
</evidence>
<keyword evidence="2" id="KW-1185">Reference proteome</keyword>
<name>A0A289ZU73_9CAUD</name>
<sequence length="180" mass="20221">MKHLSITAGWGSVKNTTIISYEDNDTLSRGLLHTFINEAGGSFCLDHLEAIAKVVRGIVSGELRTDEDIVVVPSYLTVSYSQERSVWTRARYQIFSGGELIWKGIFALDSNGDFDTAWMVRAWVSKALIRVDHNLIGYAADIMERVRSSDNLKKELVIERFVFEGKEIIVNVSKSYQGAK</sequence>
<reference evidence="2" key="1">
    <citation type="submission" date="2017-06" db="EMBL/GenBank/DDBJ databases">
        <authorList>
            <person name="Zhao X."/>
        </authorList>
    </citation>
    <scope>NUCLEOTIDE SEQUENCE [LARGE SCALE GENOMIC DNA]</scope>
</reference>
<evidence type="ECO:0000313" key="1">
    <source>
        <dbReference type="EMBL" id="ATA65674.1"/>
    </source>
</evidence>
<protein>
    <submittedName>
        <fullName evidence="1">Uncharacterized protein</fullName>
    </submittedName>
</protein>
<organism evidence="1 2">
    <name type="scientific">Serratia phage vB_SmaM_ 2050HW</name>
    <dbReference type="NCBI Taxonomy" id="2024252"/>
    <lineage>
        <taxon>Viruses</taxon>
        <taxon>Duplodnaviria</taxon>
        <taxon>Heunggongvirae</taxon>
        <taxon>Uroviricota</taxon>
        <taxon>Caudoviricetes</taxon>
        <taxon>Chimalliviridae</taxon>
        <taxon>Moabitevirus</taxon>
        <taxon>Moabitevirus mv2050HW</taxon>
    </lineage>
</organism>
<accession>A0A289ZU73</accession>
<gene>
    <name evidence="1" type="ORF">2050HW_00339</name>
</gene>
<dbReference type="EMBL" id="MF285618">
    <property type="protein sequence ID" value="ATA65674.1"/>
    <property type="molecule type" value="Genomic_DNA"/>
</dbReference>
<dbReference type="Proteomes" id="UP000223363">
    <property type="component" value="Segment"/>
</dbReference>